<accession>A0A1A9ZEM6</accession>
<dbReference type="VEuPathDB" id="VectorBase:GPAI012328"/>
<organism evidence="1 2">
    <name type="scientific">Glossina pallidipes</name>
    <name type="common">Tsetse fly</name>
    <dbReference type="NCBI Taxonomy" id="7398"/>
    <lineage>
        <taxon>Eukaryota</taxon>
        <taxon>Metazoa</taxon>
        <taxon>Ecdysozoa</taxon>
        <taxon>Arthropoda</taxon>
        <taxon>Hexapoda</taxon>
        <taxon>Insecta</taxon>
        <taxon>Pterygota</taxon>
        <taxon>Neoptera</taxon>
        <taxon>Endopterygota</taxon>
        <taxon>Diptera</taxon>
        <taxon>Brachycera</taxon>
        <taxon>Muscomorpha</taxon>
        <taxon>Hippoboscoidea</taxon>
        <taxon>Glossinidae</taxon>
        <taxon>Glossina</taxon>
    </lineage>
</organism>
<proteinExistence type="predicted"/>
<reference evidence="2" key="1">
    <citation type="submission" date="2014-03" db="EMBL/GenBank/DDBJ databases">
        <authorList>
            <person name="Aksoy S."/>
            <person name="Warren W."/>
            <person name="Wilson R.K."/>
        </authorList>
    </citation>
    <scope>NUCLEOTIDE SEQUENCE [LARGE SCALE GENOMIC DNA]</scope>
    <source>
        <strain evidence="2">IAEA</strain>
    </source>
</reference>
<sequence length="239" mass="26858">MLTDDDGDDYDCVLLWKMADLRKHYRSNYFHCLSPTKSLAVAVNSSEWEDVSRVNVDGPDLLMAAWVSRKCTLPSSLERIDILVGMDSFNRVLGTVTELEAPTVNGEPLPLLLPPELLACSCMAWFLEFFKRFPSSRFLPRADFEERWSTFAGKFPCRVRPDISSSSSAAPSAGLLSNALSLRVELVVSSNLFRQVKGNISKKRNRKVTLAKIPWTSVAPQDALHGILEMRWSQIDGFK</sequence>
<protein>
    <submittedName>
        <fullName evidence="1">Uncharacterized protein</fullName>
    </submittedName>
</protein>
<evidence type="ECO:0000313" key="1">
    <source>
        <dbReference type="EnsemblMetazoa" id="GPAI012328-PA"/>
    </source>
</evidence>
<dbReference type="Proteomes" id="UP000092445">
    <property type="component" value="Unassembled WGS sequence"/>
</dbReference>
<dbReference type="AlphaFoldDB" id="A0A1A9ZEM6"/>
<reference evidence="1" key="2">
    <citation type="submission" date="2020-05" db="UniProtKB">
        <authorList>
            <consortium name="EnsemblMetazoa"/>
        </authorList>
    </citation>
    <scope>IDENTIFICATION</scope>
    <source>
        <strain evidence="1">IAEA</strain>
    </source>
</reference>
<dbReference type="EnsemblMetazoa" id="GPAI012328-RA">
    <property type="protein sequence ID" value="GPAI012328-PA"/>
    <property type="gene ID" value="GPAI012328"/>
</dbReference>
<keyword evidence="2" id="KW-1185">Reference proteome</keyword>
<name>A0A1A9ZEM6_GLOPL</name>
<evidence type="ECO:0000313" key="2">
    <source>
        <dbReference type="Proteomes" id="UP000092445"/>
    </source>
</evidence>